<feature type="domain" description="PEP-utilising enzyme C-terminal" evidence="18">
    <location>
        <begin position="475"/>
        <end position="763"/>
    </location>
</feature>
<evidence type="ECO:0000256" key="1">
    <source>
        <dbReference type="ARBA" id="ARBA00001946"/>
    </source>
</evidence>
<keyword evidence="7 15" id="KW-0808">Transferase</keyword>
<dbReference type="Gene3D" id="3.30.470.20">
    <property type="entry name" value="ATP-grasp fold, B domain"/>
    <property type="match status" value="1"/>
</dbReference>
<evidence type="ECO:0000256" key="3">
    <source>
        <dbReference type="ARBA" id="ARBA00004742"/>
    </source>
</evidence>
<sequence>MSNKKHKSFVLWFKEVRKDDVAIVGGKGANLGEMTRAGFPVPNGFVVTAEAYFHFLKETGIGPAIAKAVRGFDPEDSKRLNALSKVIKRHILSAKMPAEIALEVEKNYKKLGDVDVAVRSSATAEDLPDASFAGQQETFLNTKGSAKVVEALQKCYASLFDGRAIYYRAINHYDQMKVGLAVPVQIMIQSERSGIMFTVDPVTGDTNSISIEAGFGLGEAIVSGSVIPDRYIIDKSSEKIVSKEINSQPWQVIRAAGGGDKHIAVPVADRKDQKLTDAQILDLAKLGKKIEMHYNSPQDIEFAIAGDKTYLVQSRPITTLKKSETLNSKSEMVNTPSTFENQAEVLLHGAAASVGVASGSVKIIHSREQNDQIQRGDILVTEMTTPDFVPAMKRAKGIITDTGGRTCHASIVSREFGIPCVVGTGTATVKLKNGQIVTIDGAKGLVYKGSIAINSKQQETNSKLVGSAAFEEIPITGTKVYVNLAEPEVAAEAAKLPVDGVGLLRAEFMIAGIGEHPKAMIAEGRGVEFTQKLSQGIGQIASAFAPRSVVYRATDFKTNEYRGLKGGEKYEPQEDNPMIGMRGALRYITDPEVFNLELEAIKIVRNDMDLTNLHLMIPFVRTVDELRKCKNLIEAAGLVRGPDFKLWMMVEVPSNVILLEKFLAVGIDGVSLGTNDLTQLMLGCDRDNQLLAKEFDERDEAISLSVEYVIKTCRKHGVTISVCGQAPSIYPEFTELMVRNGATSVSVTPDVAIQTRKIIASVEKRLLMQNIIDR</sequence>
<evidence type="ECO:0000313" key="20">
    <source>
        <dbReference type="Proteomes" id="UP000229896"/>
    </source>
</evidence>
<dbReference type="InterPro" id="IPR036637">
    <property type="entry name" value="Phosphohistidine_dom_sf"/>
</dbReference>
<comment type="cofactor">
    <cofactor evidence="1 15">
        <name>Mg(2+)</name>
        <dbReference type="ChEBI" id="CHEBI:18420"/>
    </cofactor>
</comment>
<dbReference type="PROSITE" id="PS00370">
    <property type="entry name" value="PEP_ENZYMES_PHOS_SITE"/>
    <property type="match status" value="1"/>
</dbReference>
<evidence type="ECO:0000256" key="8">
    <source>
        <dbReference type="ARBA" id="ARBA00022723"/>
    </source>
</evidence>
<dbReference type="EMBL" id="PEXI01000083">
    <property type="protein sequence ID" value="PIU24148.1"/>
    <property type="molecule type" value="Genomic_DNA"/>
</dbReference>
<evidence type="ECO:0000256" key="2">
    <source>
        <dbReference type="ARBA" id="ARBA00002988"/>
    </source>
</evidence>
<dbReference type="Pfam" id="PF02896">
    <property type="entry name" value="PEP-utilizers_C"/>
    <property type="match status" value="1"/>
</dbReference>
<dbReference type="GO" id="GO:0005524">
    <property type="term" value="F:ATP binding"/>
    <property type="evidence" value="ECO:0007669"/>
    <property type="project" value="UniProtKB-KW"/>
</dbReference>
<evidence type="ECO:0000256" key="6">
    <source>
        <dbReference type="ARBA" id="ARBA00021623"/>
    </source>
</evidence>
<evidence type="ECO:0000259" key="18">
    <source>
        <dbReference type="Pfam" id="PF02896"/>
    </source>
</evidence>
<comment type="pathway">
    <text evidence="3 15">Carbohydrate biosynthesis; gluconeogenesis.</text>
</comment>
<feature type="domain" description="Pyruvate phosphate dikinase AMP/ATP-binding" evidence="17">
    <location>
        <begin position="22"/>
        <end position="329"/>
    </location>
</feature>
<evidence type="ECO:0000256" key="15">
    <source>
        <dbReference type="PIRNR" id="PIRNR000854"/>
    </source>
</evidence>
<dbReference type="PIRSF" id="PIRSF000854">
    <property type="entry name" value="PEP_synthase"/>
    <property type="match status" value="1"/>
</dbReference>
<dbReference type="InterPro" id="IPR015813">
    <property type="entry name" value="Pyrv/PenolPyrv_kinase-like_dom"/>
</dbReference>
<dbReference type="EC" id="2.7.9.2" evidence="5 15"/>
<evidence type="ECO:0000256" key="10">
    <source>
        <dbReference type="ARBA" id="ARBA00022777"/>
    </source>
</evidence>
<keyword evidence="19" id="KW-0670">Pyruvate</keyword>
<dbReference type="PANTHER" id="PTHR43030:SF1">
    <property type="entry name" value="PHOSPHOENOLPYRUVATE SYNTHASE"/>
    <property type="match status" value="1"/>
</dbReference>
<dbReference type="Gene3D" id="3.20.20.60">
    <property type="entry name" value="Phosphoenolpyruvate-binding domains"/>
    <property type="match status" value="1"/>
</dbReference>
<dbReference type="FunFam" id="3.30.1490.20:FF:000010">
    <property type="entry name" value="Phosphoenolpyruvate synthase"/>
    <property type="match status" value="1"/>
</dbReference>
<dbReference type="SUPFAM" id="SSF52009">
    <property type="entry name" value="Phosphohistidine domain"/>
    <property type="match status" value="1"/>
</dbReference>
<comment type="caution">
    <text evidence="19">The sequence shown here is derived from an EMBL/GenBank/DDBJ whole genome shotgun (WGS) entry which is preliminary data.</text>
</comment>
<evidence type="ECO:0000256" key="14">
    <source>
        <dbReference type="ARBA" id="ARBA00047700"/>
    </source>
</evidence>
<dbReference type="PANTHER" id="PTHR43030">
    <property type="entry name" value="PHOSPHOENOLPYRUVATE SYNTHASE"/>
    <property type="match status" value="1"/>
</dbReference>
<dbReference type="SUPFAM" id="SSF51621">
    <property type="entry name" value="Phosphoenolpyruvate/pyruvate domain"/>
    <property type="match status" value="1"/>
</dbReference>
<feature type="domain" description="PEP-utilising enzyme mobile" evidence="16">
    <location>
        <begin position="373"/>
        <end position="444"/>
    </location>
</feature>
<dbReference type="SUPFAM" id="SSF56059">
    <property type="entry name" value="Glutathione synthetase ATP-binding domain-like"/>
    <property type="match status" value="1"/>
</dbReference>
<name>A0A2M6YBT4_9BACT</name>
<dbReference type="Pfam" id="PF00391">
    <property type="entry name" value="PEP-utilizers"/>
    <property type="match status" value="1"/>
</dbReference>
<keyword evidence="12 15" id="KW-0460">Magnesium</keyword>
<comment type="catalytic activity">
    <reaction evidence="14 15">
        <text>pyruvate + ATP + H2O = phosphoenolpyruvate + AMP + phosphate + 2 H(+)</text>
        <dbReference type="Rhea" id="RHEA:11364"/>
        <dbReference type="ChEBI" id="CHEBI:15361"/>
        <dbReference type="ChEBI" id="CHEBI:15377"/>
        <dbReference type="ChEBI" id="CHEBI:15378"/>
        <dbReference type="ChEBI" id="CHEBI:30616"/>
        <dbReference type="ChEBI" id="CHEBI:43474"/>
        <dbReference type="ChEBI" id="CHEBI:58702"/>
        <dbReference type="ChEBI" id="CHEBI:456215"/>
        <dbReference type="EC" id="2.7.9.2"/>
    </reaction>
</comment>
<evidence type="ECO:0000256" key="4">
    <source>
        <dbReference type="ARBA" id="ARBA00007837"/>
    </source>
</evidence>
<dbReference type="InterPro" id="IPR040442">
    <property type="entry name" value="Pyrv_kinase-like_dom_sf"/>
</dbReference>
<protein>
    <recommendedName>
        <fullName evidence="6 15">Phosphoenolpyruvate synthase</fullName>
        <shortName evidence="15">PEP synthase</shortName>
        <ecNumber evidence="5 15">2.7.9.2</ecNumber>
    </recommendedName>
    <alternativeName>
        <fullName evidence="13 15">Pyruvate, water dikinase</fullName>
    </alternativeName>
</protein>
<evidence type="ECO:0000313" key="19">
    <source>
        <dbReference type="EMBL" id="PIU24148.1"/>
    </source>
</evidence>
<dbReference type="Pfam" id="PF01326">
    <property type="entry name" value="PPDK_N"/>
    <property type="match status" value="1"/>
</dbReference>
<dbReference type="NCBIfam" id="TIGR01418">
    <property type="entry name" value="PEP_synth"/>
    <property type="match status" value="1"/>
</dbReference>
<evidence type="ECO:0000256" key="5">
    <source>
        <dbReference type="ARBA" id="ARBA00011996"/>
    </source>
</evidence>
<dbReference type="UniPathway" id="UPA00138"/>
<evidence type="ECO:0000259" key="17">
    <source>
        <dbReference type="Pfam" id="PF01326"/>
    </source>
</evidence>
<keyword evidence="10 15" id="KW-0418">Kinase</keyword>
<dbReference type="InterPro" id="IPR006319">
    <property type="entry name" value="PEP_synth"/>
</dbReference>
<dbReference type="GO" id="GO:0046872">
    <property type="term" value="F:metal ion binding"/>
    <property type="evidence" value="ECO:0007669"/>
    <property type="project" value="UniProtKB-KW"/>
</dbReference>
<dbReference type="InterPro" id="IPR008279">
    <property type="entry name" value="PEP-util_enz_mobile_dom"/>
</dbReference>
<reference evidence="20" key="1">
    <citation type="submission" date="2017-09" db="EMBL/GenBank/DDBJ databases">
        <title>Depth-based differentiation of microbial function through sediment-hosted aquifers and enrichment of novel symbionts in the deep terrestrial subsurface.</title>
        <authorList>
            <person name="Probst A.J."/>
            <person name="Ladd B."/>
            <person name="Jarett J.K."/>
            <person name="Geller-Mcgrath D.E."/>
            <person name="Sieber C.M.K."/>
            <person name="Emerson J.B."/>
            <person name="Anantharaman K."/>
            <person name="Thomas B.C."/>
            <person name="Malmstrom R."/>
            <person name="Stieglmeier M."/>
            <person name="Klingl A."/>
            <person name="Woyke T."/>
            <person name="Ryan C.M."/>
            <person name="Banfield J.F."/>
        </authorList>
    </citation>
    <scope>NUCLEOTIDE SEQUENCE [LARGE SCALE GENOMIC DNA]</scope>
</reference>
<organism evidence="19 20">
    <name type="scientific">Candidatus Berkelbacteria bacterium CG08_land_8_20_14_0_20_39_8</name>
    <dbReference type="NCBI Taxonomy" id="1974511"/>
    <lineage>
        <taxon>Bacteria</taxon>
        <taxon>Candidatus Berkelbacteria</taxon>
    </lineage>
</organism>
<dbReference type="AlphaFoldDB" id="A0A2M6YBT4"/>
<evidence type="ECO:0000256" key="9">
    <source>
        <dbReference type="ARBA" id="ARBA00022741"/>
    </source>
</evidence>
<comment type="similarity">
    <text evidence="4 15">Belongs to the PEP-utilizing enzyme family.</text>
</comment>
<keyword evidence="8 15" id="KW-0479">Metal-binding</keyword>
<dbReference type="GO" id="GO:0006094">
    <property type="term" value="P:gluconeogenesis"/>
    <property type="evidence" value="ECO:0007669"/>
    <property type="project" value="UniProtKB-UniPathway"/>
</dbReference>
<dbReference type="Gene3D" id="3.50.30.10">
    <property type="entry name" value="Phosphohistidine domain"/>
    <property type="match status" value="1"/>
</dbReference>
<dbReference type="NCBIfam" id="NF005057">
    <property type="entry name" value="PRK06464.1"/>
    <property type="match status" value="1"/>
</dbReference>
<dbReference type="GO" id="GO:0008986">
    <property type="term" value="F:pyruvate, water dikinase activity"/>
    <property type="evidence" value="ECO:0007669"/>
    <property type="project" value="UniProtKB-EC"/>
</dbReference>
<comment type="function">
    <text evidence="2 15">Catalyzes the phosphorylation of pyruvate to phosphoenolpyruvate.</text>
</comment>
<dbReference type="Gene3D" id="3.30.1490.20">
    <property type="entry name" value="ATP-grasp fold, A domain"/>
    <property type="match status" value="1"/>
</dbReference>
<keyword evidence="11 15" id="KW-0067">ATP-binding</keyword>
<keyword evidence="9 15" id="KW-0547">Nucleotide-binding</keyword>
<gene>
    <name evidence="19" type="ORF">COT12_02605</name>
</gene>
<dbReference type="InterPro" id="IPR002192">
    <property type="entry name" value="PPDK_AMP/ATP-bd"/>
</dbReference>
<evidence type="ECO:0000256" key="11">
    <source>
        <dbReference type="ARBA" id="ARBA00022840"/>
    </source>
</evidence>
<evidence type="ECO:0000259" key="16">
    <source>
        <dbReference type="Pfam" id="PF00391"/>
    </source>
</evidence>
<evidence type="ECO:0000256" key="12">
    <source>
        <dbReference type="ARBA" id="ARBA00022842"/>
    </source>
</evidence>
<dbReference type="Proteomes" id="UP000229896">
    <property type="component" value="Unassembled WGS sequence"/>
</dbReference>
<dbReference type="InterPro" id="IPR018274">
    <property type="entry name" value="PEP_util_AS"/>
</dbReference>
<dbReference type="InterPro" id="IPR000121">
    <property type="entry name" value="PEP_util_C"/>
</dbReference>
<accession>A0A2M6YBT4</accession>
<proteinExistence type="inferred from homology"/>
<evidence type="ECO:0000256" key="7">
    <source>
        <dbReference type="ARBA" id="ARBA00022679"/>
    </source>
</evidence>
<evidence type="ECO:0000256" key="13">
    <source>
        <dbReference type="ARBA" id="ARBA00033470"/>
    </source>
</evidence>
<dbReference type="InterPro" id="IPR013815">
    <property type="entry name" value="ATP_grasp_subdomain_1"/>
</dbReference>